<organism evidence="9 10">
    <name type="scientific">Tumebacillus flagellatus</name>
    <dbReference type="NCBI Taxonomy" id="1157490"/>
    <lineage>
        <taxon>Bacteria</taxon>
        <taxon>Bacillati</taxon>
        <taxon>Bacillota</taxon>
        <taxon>Bacilli</taxon>
        <taxon>Bacillales</taxon>
        <taxon>Alicyclobacillaceae</taxon>
        <taxon>Tumebacillus</taxon>
    </lineage>
</organism>
<dbReference type="PANTHER" id="PTHR33284:SF1">
    <property type="entry name" value="RIBOSOMAL PROTEIN L25_GLN-TRNA SYNTHETASE, ANTI-CODON-BINDING DOMAIN-CONTAINING PROTEIN"/>
    <property type="match status" value="1"/>
</dbReference>
<dbReference type="GO" id="GO:0008097">
    <property type="term" value="F:5S rRNA binding"/>
    <property type="evidence" value="ECO:0007669"/>
    <property type="project" value="InterPro"/>
</dbReference>
<reference evidence="9 10" key="1">
    <citation type="journal article" date="2013" name="Int. J. Syst. Evol. Microbiol.">
        <title>Tumebacillus flagellatus sp. nov., an alpha-amylase/pullulanase-producing bacterium isolated from cassava wastewater.</title>
        <authorList>
            <person name="Wang Q."/>
            <person name="Xie N."/>
            <person name="Qin Y."/>
            <person name="Shen N."/>
            <person name="Zhu J."/>
            <person name="Mi H."/>
            <person name="Huang R."/>
        </authorList>
    </citation>
    <scope>NUCLEOTIDE SEQUENCE [LARGE SCALE GENOMIC DNA]</scope>
    <source>
        <strain evidence="9 10">GST4</strain>
    </source>
</reference>
<dbReference type="NCBIfam" id="TIGR00731">
    <property type="entry name" value="bL25_bact_ctc"/>
    <property type="match status" value="1"/>
</dbReference>
<dbReference type="InterPro" id="IPR020056">
    <property type="entry name" value="Rbsml_bL25/Gln-tRNA_synth_N"/>
</dbReference>
<comment type="caution">
    <text evidence="9">The sequence shown here is derived from an EMBL/GenBank/DDBJ whole genome shotgun (WGS) entry which is preliminary data.</text>
</comment>
<feature type="region of interest" description="Disordered" evidence="6">
    <location>
        <begin position="183"/>
        <end position="211"/>
    </location>
</feature>
<evidence type="ECO:0000256" key="4">
    <source>
        <dbReference type="ARBA" id="ARBA00023274"/>
    </source>
</evidence>
<proteinExistence type="inferred from homology"/>
<keyword evidence="2 5" id="KW-0694">RNA-binding</keyword>
<evidence type="ECO:0000313" key="10">
    <source>
        <dbReference type="Proteomes" id="UP000027931"/>
    </source>
</evidence>
<dbReference type="AlphaFoldDB" id="A0A074LPX6"/>
<dbReference type="InterPro" id="IPR001021">
    <property type="entry name" value="Ribosomal_bL25_long"/>
</dbReference>
<dbReference type="Pfam" id="PF01386">
    <property type="entry name" value="Ribosomal_L25p"/>
    <property type="match status" value="1"/>
</dbReference>
<dbReference type="EMBL" id="JMIR01000014">
    <property type="protein sequence ID" value="KEO83124.1"/>
    <property type="molecule type" value="Genomic_DNA"/>
</dbReference>
<dbReference type="InterPro" id="IPR020930">
    <property type="entry name" value="Ribosomal_uL5_bac-type"/>
</dbReference>
<dbReference type="GO" id="GO:0003735">
    <property type="term" value="F:structural constituent of ribosome"/>
    <property type="evidence" value="ECO:0007669"/>
    <property type="project" value="InterPro"/>
</dbReference>
<accession>A0A074LPX6</accession>
<name>A0A074LPX6_9BACL</name>
<evidence type="ECO:0000256" key="6">
    <source>
        <dbReference type="SAM" id="MobiDB-lite"/>
    </source>
</evidence>
<dbReference type="Gene3D" id="2.40.240.10">
    <property type="entry name" value="Ribosomal Protein L25, Chain P"/>
    <property type="match status" value="1"/>
</dbReference>
<keyword evidence="4 5" id="KW-0687">Ribonucleoprotein</keyword>
<gene>
    <name evidence="5" type="primary">rplY</name>
    <name evidence="5" type="synonym">ctc</name>
    <name evidence="9" type="ORF">EL26_11690</name>
</gene>
<evidence type="ECO:0000313" key="9">
    <source>
        <dbReference type="EMBL" id="KEO83124.1"/>
    </source>
</evidence>
<dbReference type="GO" id="GO:0006412">
    <property type="term" value="P:translation"/>
    <property type="evidence" value="ECO:0007669"/>
    <property type="project" value="UniProtKB-UniRule"/>
</dbReference>
<keyword evidence="3 5" id="KW-0689">Ribosomal protein</keyword>
<evidence type="ECO:0000256" key="5">
    <source>
        <dbReference type="HAMAP-Rule" id="MF_01334"/>
    </source>
</evidence>
<dbReference type="InterPro" id="IPR020057">
    <property type="entry name" value="Ribosomal_bL25_b-dom"/>
</dbReference>
<evidence type="ECO:0000259" key="8">
    <source>
        <dbReference type="Pfam" id="PF14693"/>
    </source>
</evidence>
<dbReference type="RefSeq" id="WP_052036263.1">
    <property type="nucleotide sequence ID" value="NZ_JMIR01000014.1"/>
</dbReference>
<dbReference type="Gene3D" id="2.170.120.20">
    <property type="entry name" value="Ribosomal protein L25, beta domain"/>
    <property type="match status" value="1"/>
</dbReference>
<dbReference type="STRING" id="1157490.EL26_11690"/>
<dbReference type="Proteomes" id="UP000027931">
    <property type="component" value="Unassembled WGS sequence"/>
</dbReference>
<dbReference type="Pfam" id="PF14693">
    <property type="entry name" value="Ribosomal_TL5_C"/>
    <property type="match status" value="1"/>
</dbReference>
<dbReference type="CDD" id="cd00495">
    <property type="entry name" value="Ribosomal_L25_TL5_CTC"/>
    <property type="match status" value="1"/>
</dbReference>
<keyword evidence="1 5" id="KW-0699">rRNA-binding</keyword>
<comment type="similarity">
    <text evidence="5">Belongs to the bacterial ribosomal protein bL25 family. CTC subfamily.</text>
</comment>
<evidence type="ECO:0000256" key="3">
    <source>
        <dbReference type="ARBA" id="ARBA00022980"/>
    </source>
</evidence>
<comment type="function">
    <text evidence="5">This is one of the proteins that binds to the 5S RNA in the ribosome where it forms part of the central protuberance.</text>
</comment>
<dbReference type="PANTHER" id="PTHR33284">
    <property type="entry name" value="RIBOSOMAL PROTEIN L25/GLN-TRNA SYNTHETASE, ANTI-CODON-BINDING DOMAIN-CONTAINING PROTEIN"/>
    <property type="match status" value="1"/>
</dbReference>
<comment type="subunit">
    <text evidence="5">Part of the 50S ribosomal subunit; part of the 5S rRNA/L5/L18/L25 subcomplex. Contacts the 5S rRNA. Binds to the 5S rRNA independently of L5 and L18.</text>
</comment>
<feature type="domain" description="Large ribosomal subunit protein bL25 beta" evidence="8">
    <location>
        <begin position="101"/>
        <end position="179"/>
    </location>
</feature>
<dbReference type="InterPro" id="IPR029751">
    <property type="entry name" value="Ribosomal_L25_dom"/>
</dbReference>
<feature type="domain" description="Large ribosomal subunit protein bL25 L25" evidence="7">
    <location>
        <begin position="7"/>
        <end position="92"/>
    </location>
</feature>
<dbReference type="InterPro" id="IPR037121">
    <property type="entry name" value="Ribosomal_bL25_C"/>
</dbReference>
<dbReference type="HAMAP" id="MF_01334">
    <property type="entry name" value="Ribosomal_bL25_CTC"/>
    <property type="match status" value="1"/>
</dbReference>
<sequence length="211" mass="23522">MADRITLQAQPRTKLTKGERNRIRRSGNIPGIIYGKDQTPTPITINGESFKQLRHHGKVLVDVSLDGTGTISAMVNEIERDMLNRKPMHIDLYAVNLREPINVDVQIILDGLEAVEKRGAVIQQNLREVTVRCLPTDVPEYILHNIAMLEIGENSTCADLQLPPNVSLQNEPTDVIAIAMEARNPEPETEIEPKEPELVHDTEGKGEEANV</sequence>
<protein>
    <recommendedName>
        <fullName evidence="5">Large ribosomal subunit protein bL25</fullName>
    </recommendedName>
    <alternativeName>
        <fullName evidence="5">General stress protein CTC</fullName>
    </alternativeName>
</protein>
<dbReference type="OrthoDB" id="9790002at2"/>
<dbReference type="GO" id="GO:0022625">
    <property type="term" value="C:cytosolic large ribosomal subunit"/>
    <property type="evidence" value="ECO:0007669"/>
    <property type="project" value="TreeGrafter"/>
</dbReference>
<evidence type="ECO:0000256" key="2">
    <source>
        <dbReference type="ARBA" id="ARBA00022884"/>
    </source>
</evidence>
<dbReference type="InterPro" id="IPR011035">
    <property type="entry name" value="Ribosomal_bL25/Gln-tRNA_synth"/>
</dbReference>
<evidence type="ECO:0000256" key="1">
    <source>
        <dbReference type="ARBA" id="ARBA00022730"/>
    </source>
</evidence>
<dbReference type="eggNOG" id="COG1825">
    <property type="taxonomic scope" value="Bacteria"/>
</dbReference>
<keyword evidence="10" id="KW-1185">Reference proteome</keyword>
<evidence type="ECO:0000259" key="7">
    <source>
        <dbReference type="Pfam" id="PF01386"/>
    </source>
</evidence>
<dbReference type="SUPFAM" id="SSF50715">
    <property type="entry name" value="Ribosomal protein L25-like"/>
    <property type="match status" value="1"/>
</dbReference>